<reference evidence="1" key="1">
    <citation type="journal article" date="2015" name="Nature">
        <title>Complex archaea that bridge the gap between prokaryotes and eukaryotes.</title>
        <authorList>
            <person name="Spang A."/>
            <person name="Saw J.H."/>
            <person name="Jorgensen S.L."/>
            <person name="Zaremba-Niedzwiedzka K."/>
            <person name="Martijn J."/>
            <person name="Lind A.E."/>
            <person name="van Eijk R."/>
            <person name="Schleper C."/>
            <person name="Guy L."/>
            <person name="Ettema T.J."/>
        </authorList>
    </citation>
    <scope>NUCLEOTIDE SEQUENCE</scope>
</reference>
<accession>A0A0F9DZC0</accession>
<gene>
    <name evidence="1" type="ORF">LCGC14_2218110</name>
</gene>
<comment type="caution">
    <text evidence="1">The sequence shown here is derived from an EMBL/GenBank/DDBJ whole genome shotgun (WGS) entry which is preliminary data.</text>
</comment>
<sequence length="122" mass="14561">MQDYELTNLIFEVGYWRKANQIHKWFVDNVQSGKDDCGNYKVSIEKLKELLEVVNEILSEKNKKKQVELAKTLLPSQDGYFFGGLDYDTWYFQQLEKTKEIIKKLLKVKSLEYYEIKYGSSW</sequence>
<dbReference type="EMBL" id="LAZR01029583">
    <property type="protein sequence ID" value="KKL59166.1"/>
    <property type="molecule type" value="Genomic_DNA"/>
</dbReference>
<evidence type="ECO:0000313" key="1">
    <source>
        <dbReference type="EMBL" id="KKL59166.1"/>
    </source>
</evidence>
<protein>
    <submittedName>
        <fullName evidence="1">Uncharacterized protein</fullName>
    </submittedName>
</protein>
<organism evidence="1">
    <name type="scientific">marine sediment metagenome</name>
    <dbReference type="NCBI Taxonomy" id="412755"/>
    <lineage>
        <taxon>unclassified sequences</taxon>
        <taxon>metagenomes</taxon>
        <taxon>ecological metagenomes</taxon>
    </lineage>
</organism>
<dbReference type="AlphaFoldDB" id="A0A0F9DZC0"/>
<name>A0A0F9DZC0_9ZZZZ</name>
<proteinExistence type="predicted"/>